<dbReference type="Pfam" id="PF07687">
    <property type="entry name" value="M20_dimer"/>
    <property type="match status" value="1"/>
</dbReference>
<dbReference type="FunFam" id="3.40.630.10:FF:000015">
    <property type="entry name" value="Aminoacyl-histidine dipeptidase PepD"/>
    <property type="match status" value="1"/>
</dbReference>
<sequence length="489" mass="53701">MRMKGTIMETIVQAKRVLEIFKEMSQIPRESGNEKGISDCIVNFAKNLGLEVHQDEIFNVVIKKAASPGYENRPSIILQGHIDMVCVKDHDSNHDFSKDPIANIIEGEWMHADHTTLGADNGMGAAMMLALLEDESQQHGPMQLLFTTNEETGMDGAFAIKEGQVTGDYLLNLDTEVEHDFTVSCAGGCHVHVKIPLLRDNNQPGYDAGLSITVTGLKGGHSGIEINEQRANANQVLTRVLYDIQQQYPISLASFEGGVKHNAIPSKAVAVLSVRSEDVAAIKTLLAYQEKQYQHEYSVQDPGLTFVVEDVPTPEIVYAEDTTEALITYIYLAQDGVHSVSKSIPNLVETSNNIAIVRENQHTIEILISIRSSNSNSLEFLTKKMMLLAKALGVAAERTGGYPAWEYDKGSKLEEQAISLHNEMFDTPANVNAIHAGLECGLLKGVLPNTQMISFGPTIVSPHTPTERVHLPSVENVYVYLKALLAKLQ</sequence>
<protein>
    <recommendedName>
        <fullName evidence="13">Cytosol non-specific dipeptidase</fullName>
        <ecNumber evidence="10">3.4.13.18</ecNumber>
    </recommendedName>
    <alternativeName>
        <fullName evidence="16">Aminoacyl-histidine dipeptidase</fullName>
    </alternativeName>
    <alternativeName>
        <fullName evidence="15">Beta-alanyl-histidine dipeptidase</fullName>
    </alternativeName>
    <alternativeName>
        <fullName evidence="14">Carnosinase</fullName>
    </alternativeName>
    <alternativeName>
        <fullName evidence="11">Peptidase D</fullName>
    </alternativeName>
    <alternativeName>
        <fullName evidence="17">Xaa-His dipeptidase</fullName>
    </alternativeName>
</protein>
<keyword evidence="4" id="KW-0479">Metal-binding</keyword>
<dbReference type="SUPFAM" id="SSF55031">
    <property type="entry name" value="Bacterial exopeptidase dimerisation domain"/>
    <property type="match status" value="2"/>
</dbReference>
<dbReference type="FunFam" id="3.40.630.10:FF:000018">
    <property type="entry name" value="Aminoacyl-histidine dipeptidase PepD"/>
    <property type="match status" value="1"/>
</dbReference>
<evidence type="ECO:0000256" key="10">
    <source>
        <dbReference type="ARBA" id="ARBA00038976"/>
    </source>
</evidence>
<dbReference type="InterPro" id="IPR036264">
    <property type="entry name" value="Bact_exopeptidase_dim_dom"/>
</dbReference>
<keyword evidence="7" id="KW-0482">Metalloprotease</keyword>
<keyword evidence="6" id="KW-0862">Zinc</keyword>
<dbReference type="GO" id="GO:0046872">
    <property type="term" value="F:metal ion binding"/>
    <property type="evidence" value="ECO:0007669"/>
    <property type="project" value="UniProtKB-KW"/>
</dbReference>
<dbReference type="PRINTS" id="PR00934">
    <property type="entry name" value="XHISDIPTASE"/>
</dbReference>
<dbReference type="GO" id="GO:0006508">
    <property type="term" value="P:proteolysis"/>
    <property type="evidence" value="ECO:0007669"/>
    <property type="project" value="UniProtKB-KW"/>
</dbReference>
<evidence type="ECO:0000313" key="19">
    <source>
        <dbReference type="EMBL" id="ETI99192.1"/>
    </source>
</evidence>
<dbReference type="AlphaFoldDB" id="W1UZP2"/>
<evidence type="ECO:0000256" key="2">
    <source>
        <dbReference type="ARBA" id="ARBA00001947"/>
    </source>
</evidence>
<accession>W1UZP2</accession>
<evidence type="ECO:0000256" key="1">
    <source>
        <dbReference type="ARBA" id="ARBA00001941"/>
    </source>
</evidence>
<proteinExistence type="inferred from homology"/>
<feature type="domain" description="Peptidase M20 dimerisation" evidence="18">
    <location>
        <begin position="215"/>
        <end position="296"/>
    </location>
</feature>
<evidence type="ECO:0000256" key="16">
    <source>
        <dbReference type="ARBA" id="ARBA00077688"/>
    </source>
</evidence>
<keyword evidence="8" id="KW-0170">Cobalt</keyword>
<comment type="cofactor">
    <cofactor evidence="1">
        <name>Co(2+)</name>
        <dbReference type="ChEBI" id="CHEBI:48828"/>
    </cofactor>
</comment>
<evidence type="ECO:0000313" key="20">
    <source>
        <dbReference type="Proteomes" id="UP000018855"/>
    </source>
</evidence>
<keyword evidence="3" id="KW-0645">Protease</keyword>
<evidence type="ECO:0000259" key="18">
    <source>
        <dbReference type="Pfam" id="PF07687"/>
    </source>
</evidence>
<dbReference type="NCBIfam" id="TIGR01893">
    <property type="entry name" value="aa-his-dipept"/>
    <property type="match status" value="1"/>
</dbReference>
<dbReference type="EMBL" id="AZMJ01000511">
    <property type="protein sequence ID" value="ETI99192.1"/>
    <property type="molecule type" value="Genomic_DNA"/>
</dbReference>
<evidence type="ECO:0000256" key="15">
    <source>
        <dbReference type="ARBA" id="ARBA00076004"/>
    </source>
</evidence>
<dbReference type="CDD" id="cd03890">
    <property type="entry name" value="M20_pepD"/>
    <property type="match status" value="1"/>
</dbReference>
<dbReference type="PIRSF" id="PIRSF016599">
    <property type="entry name" value="Xaa-His_dipept"/>
    <property type="match status" value="1"/>
</dbReference>
<dbReference type="SUPFAM" id="SSF53187">
    <property type="entry name" value="Zn-dependent exopeptidases"/>
    <property type="match status" value="1"/>
</dbReference>
<comment type="cofactor">
    <cofactor evidence="2">
        <name>Zn(2+)</name>
        <dbReference type="ChEBI" id="CHEBI:29105"/>
    </cofactor>
</comment>
<dbReference type="InterPro" id="IPR001160">
    <property type="entry name" value="Peptidase_M20C"/>
</dbReference>
<comment type="similarity">
    <text evidence="12">Belongs to the peptidase M20C family.</text>
</comment>
<evidence type="ECO:0000256" key="3">
    <source>
        <dbReference type="ARBA" id="ARBA00022670"/>
    </source>
</evidence>
<dbReference type="Proteomes" id="UP000018855">
    <property type="component" value="Unassembled WGS sequence"/>
</dbReference>
<dbReference type="Gene3D" id="3.40.630.10">
    <property type="entry name" value="Zn peptidases"/>
    <property type="match status" value="2"/>
</dbReference>
<dbReference type="Pfam" id="PF01546">
    <property type="entry name" value="Peptidase_M20"/>
    <property type="match status" value="1"/>
</dbReference>
<keyword evidence="5" id="KW-0378">Hydrolase</keyword>
<name>W1UZP2_9FIRM</name>
<evidence type="ECO:0000256" key="11">
    <source>
        <dbReference type="ARBA" id="ARBA00044252"/>
    </source>
</evidence>
<evidence type="ECO:0000256" key="7">
    <source>
        <dbReference type="ARBA" id="ARBA00023049"/>
    </source>
</evidence>
<evidence type="ECO:0000256" key="5">
    <source>
        <dbReference type="ARBA" id="ARBA00022801"/>
    </source>
</evidence>
<dbReference type="EC" id="3.4.13.18" evidence="10"/>
<evidence type="ECO:0000256" key="12">
    <source>
        <dbReference type="ARBA" id="ARBA00061423"/>
    </source>
</evidence>
<comment type="catalytic activity">
    <reaction evidence="9">
        <text>Hydrolysis of dipeptides, preferentially hydrophobic dipeptides including prolyl amino acids.</text>
        <dbReference type="EC" id="3.4.13.18"/>
    </reaction>
</comment>
<dbReference type="GO" id="GO:0070573">
    <property type="term" value="F:metallodipeptidase activity"/>
    <property type="evidence" value="ECO:0007669"/>
    <property type="project" value="TreeGrafter"/>
</dbReference>
<dbReference type="PANTHER" id="PTHR43501:SF1">
    <property type="entry name" value="CYTOSOL NON-SPECIFIC DIPEPTIDASE"/>
    <property type="match status" value="1"/>
</dbReference>
<evidence type="ECO:0000256" key="14">
    <source>
        <dbReference type="ARBA" id="ARBA00075285"/>
    </source>
</evidence>
<reference evidence="19 20" key="1">
    <citation type="submission" date="2013-12" db="EMBL/GenBank/DDBJ databases">
        <title>A Varibaculum cambriense genome reconstructed from a premature infant gut community with otherwise low bacterial novelty that shifts toward anaerobic metabolism during the third week of life.</title>
        <authorList>
            <person name="Brown C.T."/>
            <person name="Sharon I."/>
            <person name="Thomas B.C."/>
            <person name="Castelle C.J."/>
            <person name="Morowitz M.J."/>
            <person name="Banfield J.F."/>
        </authorList>
    </citation>
    <scope>NUCLEOTIDE SEQUENCE [LARGE SCALE GENOMIC DNA]</scope>
    <source>
        <strain evidence="20">DORA_11</strain>
    </source>
</reference>
<dbReference type="GO" id="GO:0005829">
    <property type="term" value="C:cytosol"/>
    <property type="evidence" value="ECO:0007669"/>
    <property type="project" value="TreeGrafter"/>
</dbReference>
<evidence type="ECO:0000256" key="17">
    <source>
        <dbReference type="ARBA" id="ARBA00078074"/>
    </source>
</evidence>
<dbReference type="InterPro" id="IPR002933">
    <property type="entry name" value="Peptidase_M20"/>
</dbReference>
<evidence type="ECO:0000256" key="13">
    <source>
        <dbReference type="ARBA" id="ARBA00071271"/>
    </source>
</evidence>
<comment type="caution">
    <text evidence="19">The sequence shown here is derived from an EMBL/GenBank/DDBJ whole genome shotgun (WGS) entry which is preliminary data.</text>
</comment>
<gene>
    <name evidence="19" type="ORF">Q619_VDC00511G0013</name>
</gene>
<dbReference type="InterPro" id="IPR011650">
    <property type="entry name" value="Peptidase_M20_dimer"/>
</dbReference>
<evidence type="ECO:0000256" key="9">
    <source>
        <dbReference type="ARBA" id="ARBA00036421"/>
    </source>
</evidence>
<organism evidence="19 20">
    <name type="scientific">Veillonella dispar DORA_11</name>
    <dbReference type="NCBI Taxonomy" id="1403949"/>
    <lineage>
        <taxon>Bacteria</taxon>
        <taxon>Bacillati</taxon>
        <taxon>Bacillota</taxon>
        <taxon>Negativicutes</taxon>
        <taxon>Veillonellales</taxon>
        <taxon>Veillonellaceae</taxon>
        <taxon>Veillonella</taxon>
    </lineage>
</organism>
<dbReference type="PANTHER" id="PTHR43501">
    <property type="entry name" value="CYTOSOL NON-SPECIFIC DIPEPTIDASE"/>
    <property type="match status" value="1"/>
</dbReference>
<evidence type="ECO:0000256" key="4">
    <source>
        <dbReference type="ARBA" id="ARBA00022723"/>
    </source>
</evidence>
<evidence type="ECO:0000256" key="8">
    <source>
        <dbReference type="ARBA" id="ARBA00023285"/>
    </source>
</evidence>
<evidence type="ECO:0000256" key="6">
    <source>
        <dbReference type="ARBA" id="ARBA00022833"/>
    </source>
</evidence>
<dbReference type="PATRIC" id="fig|1403949.3.peg.468"/>